<dbReference type="EMBL" id="JAXQNO010000011">
    <property type="protein sequence ID" value="KAK4788558.1"/>
    <property type="molecule type" value="Genomic_DNA"/>
</dbReference>
<evidence type="ECO:0000313" key="2">
    <source>
        <dbReference type="Proteomes" id="UP001346149"/>
    </source>
</evidence>
<accession>A0AAN7LYC8</accession>
<dbReference type="AlphaFoldDB" id="A0AAN7LYC8"/>
<dbReference type="Proteomes" id="UP001346149">
    <property type="component" value="Unassembled WGS sequence"/>
</dbReference>
<evidence type="ECO:0000313" key="1">
    <source>
        <dbReference type="EMBL" id="KAK4788558.1"/>
    </source>
</evidence>
<proteinExistence type="predicted"/>
<gene>
    <name evidence="1" type="ORF">SAY86_019877</name>
</gene>
<keyword evidence="2" id="KW-1185">Reference proteome</keyword>
<sequence length="93" mass="10340">MGTGTVLALGPTPEFSVLVYAAPVGNVHKVRSYSLFNQKLPLNTTEVSPDLFHLLPGKNILGLAYTRKVPPGDPRMDWRHQIHHQLLPSNIPY</sequence>
<name>A0AAN7LYC8_TRANT</name>
<protein>
    <submittedName>
        <fullName evidence="1">Uncharacterized protein</fullName>
    </submittedName>
</protein>
<organism evidence="1 2">
    <name type="scientific">Trapa natans</name>
    <name type="common">Water chestnut</name>
    <dbReference type="NCBI Taxonomy" id="22666"/>
    <lineage>
        <taxon>Eukaryota</taxon>
        <taxon>Viridiplantae</taxon>
        <taxon>Streptophyta</taxon>
        <taxon>Embryophyta</taxon>
        <taxon>Tracheophyta</taxon>
        <taxon>Spermatophyta</taxon>
        <taxon>Magnoliopsida</taxon>
        <taxon>eudicotyledons</taxon>
        <taxon>Gunneridae</taxon>
        <taxon>Pentapetalae</taxon>
        <taxon>rosids</taxon>
        <taxon>malvids</taxon>
        <taxon>Myrtales</taxon>
        <taxon>Lythraceae</taxon>
        <taxon>Trapa</taxon>
    </lineage>
</organism>
<reference evidence="1 2" key="1">
    <citation type="journal article" date="2023" name="Hortic Res">
        <title>Pangenome of water caltrop reveals structural variations and asymmetric subgenome divergence after allopolyploidization.</title>
        <authorList>
            <person name="Zhang X."/>
            <person name="Chen Y."/>
            <person name="Wang L."/>
            <person name="Yuan Y."/>
            <person name="Fang M."/>
            <person name="Shi L."/>
            <person name="Lu R."/>
            <person name="Comes H.P."/>
            <person name="Ma Y."/>
            <person name="Chen Y."/>
            <person name="Huang G."/>
            <person name="Zhou Y."/>
            <person name="Zheng Z."/>
            <person name="Qiu Y."/>
        </authorList>
    </citation>
    <scope>NUCLEOTIDE SEQUENCE [LARGE SCALE GENOMIC DNA]</scope>
    <source>
        <strain evidence="1">F231</strain>
    </source>
</reference>
<comment type="caution">
    <text evidence="1">The sequence shown here is derived from an EMBL/GenBank/DDBJ whole genome shotgun (WGS) entry which is preliminary data.</text>
</comment>